<reference evidence="6" key="1">
    <citation type="journal article" date="2023" name="Mol. Phylogenet. Evol.">
        <title>Genome-scale phylogeny and comparative genomics of the fungal order Sordariales.</title>
        <authorList>
            <person name="Hensen N."/>
            <person name="Bonometti L."/>
            <person name="Westerberg I."/>
            <person name="Brannstrom I.O."/>
            <person name="Guillou S."/>
            <person name="Cros-Aarteil S."/>
            <person name="Calhoun S."/>
            <person name="Haridas S."/>
            <person name="Kuo A."/>
            <person name="Mondo S."/>
            <person name="Pangilinan J."/>
            <person name="Riley R."/>
            <person name="LaButti K."/>
            <person name="Andreopoulos B."/>
            <person name="Lipzen A."/>
            <person name="Chen C."/>
            <person name="Yan M."/>
            <person name="Daum C."/>
            <person name="Ng V."/>
            <person name="Clum A."/>
            <person name="Steindorff A."/>
            <person name="Ohm R.A."/>
            <person name="Martin F."/>
            <person name="Silar P."/>
            <person name="Natvig D.O."/>
            <person name="Lalanne C."/>
            <person name="Gautier V."/>
            <person name="Ament-Velasquez S.L."/>
            <person name="Kruys A."/>
            <person name="Hutchinson M.I."/>
            <person name="Powell A.J."/>
            <person name="Barry K."/>
            <person name="Miller A.N."/>
            <person name="Grigoriev I.V."/>
            <person name="Debuchy R."/>
            <person name="Gladieux P."/>
            <person name="Hiltunen Thoren M."/>
            <person name="Johannesson H."/>
        </authorList>
    </citation>
    <scope>NUCLEOTIDE SEQUENCE [LARGE SCALE GENOMIC DNA]</scope>
    <source>
        <strain evidence="6">CBS 284.82</strain>
    </source>
</reference>
<organism evidence="5 6">
    <name type="scientific">Parachaetomium inaequale</name>
    <dbReference type="NCBI Taxonomy" id="2588326"/>
    <lineage>
        <taxon>Eukaryota</taxon>
        <taxon>Fungi</taxon>
        <taxon>Dikarya</taxon>
        <taxon>Ascomycota</taxon>
        <taxon>Pezizomycotina</taxon>
        <taxon>Sordariomycetes</taxon>
        <taxon>Sordariomycetidae</taxon>
        <taxon>Sordariales</taxon>
        <taxon>Chaetomiaceae</taxon>
        <taxon>Parachaetomium</taxon>
    </lineage>
</organism>
<dbReference type="InterPro" id="IPR051609">
    <property type="entry name" value="NmrA/Isoflavone_reductase-like"/>
</dbReference>
<dbReference type="Proteomes" id="UP001303115">
    <property type="component" value="Unassembled WGS sequence"/>
</dbReference>
<dbReference type="Gene3D" id="3.90.25.10">
    <property type="entry name" value="UDP-galactose 4-epimerase, domain 1"/>
    <property type="match status" value="1"/>
</dbReference>
<dbReference type="PANTHER" id="PTHR47706:SF4">
    <property type="entry name" value="NMRA-LIKE DOMAIN-CONTAINING PROTEIN"/>
    <property type="match status" value="1"/>
</dbReference>
<dbReference type="Gene3D" id="3.40.50.720">
    <property type="entry name" value="NAD(P)-binding Rossmann-like Domain"/>
    <property type="match status" value="1"/>
</dbReference>
<feature type="domain" description="NmrA-like" evidence="4">
    <location>
        <begin position="5"/>
        <end position="247"/>
    </location>
</feature>
<gene>
    <name evidence="5" type="ORF">C8A01DRAFT_48992</name>
</gene>
<evidence type="ECO:0000256" key="2">
    <source>
        <dbReference type="ARBA" id="ARBA00022857"/>
    </source>
</evidence>
<evidence type="ECO:0000313" key="6">
    <source>
        <dbReference type="Proteomes" id="UP001303115"/>
    </source>
</evidence>
<keyword evidence="3" id="KW-0560">Oxidoreductase</keyword>
<dbReference type="PANTHER" id="PTHR47706">
    <property type="entry name" value="NMRA-LIKE FAMILY PROTEIN"/>
    <property type="match status" value="1"/>
</dbReference>
<proteinExistence type="inferred from homology"/>
<sequence>MVKIAIAGPGQVAREIIDGLLATGKHEIVLLSRKDPTTEQTIPGTTWVKVDYQDRPALVRTLQGVHTVLSFIVVHLDPDSASQKALIDAAIEAGVKRIAPSEWAVSDTNNLPWYEGKVKIREYLEEKNRDKKAIEYTLFQPGWFLNYIAGTRQTAKHVTSSPFTLVDHENFRARYAGSLDKQVTYTAVHDVVNIVVMAVDYEGEWPTDGSINGNTLSVAEEIALGEKVRGKPYEVKRLEIEDLKAGVVKSWLPVIEHPSLQPAEREALVKVFISGVLLNFADGSAPVSDGWNRIFPHYKFTTAEEFLVKVFSNA</sequence>
<dbReference type="SUPFAM" id="SSF51735">
    <property type="entry name" value="NAD(P)-binding Rossmann-fold domains"/>
    <property type="match status" value="1"/>
</dbReference>
<dbReference type="InterPro" id="IPR036291">
    <property type="entry name" value="NAD(P)-bd_dom_sf"/>
</dbReference>
<comment type="caution">
    <text evidence="5">The sequence shown here is derived from an EMBL/GenBank/DDBJ whole genome shotgun (WGS) entry which is preliminary data.</text>
</comment>
<dbReference type="InterPro" id="IPR008030">
    <property type="entry name" value="NmrA-like"/>
</dbReference>
<keyword evidence="6" id="KW-1185">Reference proteome</keyword>
<dbReference type="GO" id="GO:0016491">
    <property type="term" value="F:oxidoreductase activity"/>
    <property type="evidence" value="ECO:0007669"/>
    <property type="project" value="UniProtKB-KW"/>
</dbReference>
<evidence type="ECO:0000256" key="1">
    <source>
        <dbReference type="ARBA" id="ARBA00005725"/>
    </source>
</evidence>
<dbReference type="Pfam" id="PF05368">
    <property type="entry name" value="NmrA"/>
    <property type="match status" value="1"/>
</dbReference>
<keyword evidence="2" id="KW-0521">NADP</keyword>
<dbReference type="AlphaFoldDB" id="A0AAN6PAB6"/>
<accession>A0AAN6PAB6</accession>
<comment type="similarity">
    <text evidence="1">Belongs to the NmrA-type oxidoreductase family. Isoflavone reductase subfamily.</text>
</comment>
<name>A0AAN6PAB6_9PEZI</name>
<protein>
    <recommendedName>
        <fullName evidence="4">NmrA-like domain-containing protein</fullName>
    </recommendedName>
</protein>
<evidence type="ECO:0000259" key="4">
    <source>
        <dbReference type="Pfam" id="PF05368"/>
    </source>
</evidence>
<evidence type="ECO:0000313" key="5">
    <source>
        <dbReference type="EMBL" id="KAK4034653.1"/>
    </source>
</evidence>
<dbReference type="EMBL" id="MU854470">
    <property type="protein sequence ID" value="KAK4034653.1"/>
    <property type="molecule type" value="Genomic_DNA"/>
</dbReference>
<evidence type="ECO:0000256" key="3">
    <source>
        <dbReference type="ARBA" id="ARBA00023002"/>
    </source>
</evidence>